<proteinExistence type="predicted"/>
<dbReference type="Gene3D" id="3.40.50.150">
    <property type="entry name" value="Vaccinia Virus protein VP39"/>
    <property type="match status" value="1"/>
</dbReference>
<evidence type="ECO:0000256" key="1">
    <source>
        <dbReference type="ARBA" id="ARBA00022603"/>
    </source>
</evidence>
<keyword evidence="2 3" id="KW-0808">Transferase</keyword>
<dbReference type="InterPro" id="IPR029063">
    <property type="entry name" value="SAM-dependent_MTases_sf"/>
</dbReference>
<dbReference type="Proteomes" id="UP001497493">
    <property type="component" value="Chromosome"/>
</dbReference>
<evidence type="ECO:0000256" key="2">
    <source>
        <dbReference type="ARBA" id="ARBA00022679"/>
    </source>
</evidence>
<keyword evidence="1 3" id="KW-0489">Methyltransferase</keyword>
<dbReference type="PANTHER" id="PTHR43619:SF2">
    <property type="entry name" value="S-ADENOSYL-L-METHIONINE-DEPENDENT METHYLTRANSFERASES SUPERFAMILY PROTEIN"/>
    <property type="match status" value="1"/>
</dbReference>
<dbReference type="GO" id="GO:0008168">
    <property type="term" value="F:methyltransferase activity"/>
    <property type="evidence" value="ECO:0007669"/>
    <property type="project" value="UniProtKB-KW"/>
</dbReference>
<keyword evidence="4" id="KW-1185">Reference proteome</keyword>
<dbReference type="SUPFAM" id="SSF53335">
    <property type="entry name" value="S-adenosyl-L-methionine-dependent methyltransferases"/>
    <property type="match status" value="1"/>
</dbReference>
<accession>A0ABM9NHD0</accession>
<dbReference type="EMBL" id="OZ026884">
    <property type="protein sequence ID" value="CAL1240031.1"/>
    <property type="molecule type" value="Genomic_DNA"/>
</dbReference>
<reference evidence="3 4" key="1">
    <citation type="submission" date="2024-04" db="EMBL/GenBank/DDBJ databases">
        <authorList>
            <person name="Cremers G."/>
        </authorList>
    </citation>
    <scope>NUCLEOTIDE SEQUENCE [LARGE SCALE GENOMIC DNA]</scope>
    <source>
        <strain evidence="3">MeCH1-AG</strain>
    </source>
</reference>
<dbReference type="GO" id="GO:0032259">
    <property type="term" value="P:methylation"/>
    <property type="evidence" value="ECO:0007669"/>
    <property type="project" value="UniProtKB-KW"/>
</dbReference>
<sequence length="280" mass="31083">MGTAQLASFSNLGSTAYKRHIQSLHEHGDRRNPDILAGAFLAAEEREACLRLDSESLAKMRQDPYYYYLVARTKFYDQLLLDALASGIRRVLIVGAGFDTRFYRYGGHLAAQGAELAECDQPEAIEVKRKRAAALPHADRVHYFAIDLNRPATWDELRHWLGGTSQPVLLLAEGVSPYIEHSAFEAFLAELAGRLPAASRLAYDFKRSGVADEFGKSSEVSTPFRLTLDEEAIAAFHQRLGFPGAAPITPLVLMRTQVPSWHAEVSPLFEQDALIQIAIV</sequence>
<evidence type="ECO:0000313" key="3">
    <source>
        <dbReference type="EMBL" id="CAL1240031.1"/>
    </source>
</evidence>
<dbReference type="Pfam" id="PF04072">
    <property type="entry name" value="LCM"/>
    <property type="match status" value="1"/>
</dbReference>
<dbReference type="PANTHER" id="PTHR43619">
    <property type="entry name" value="S-ADENOSYL-L-METHIONINE-DEPENDENT METHYLTRANSFERASE YKTD-RELATED"/>
    <property type="match status" value="1"/>
</dbReference>
<dbReference type="InterPro" id="IPR007213">
    <property type="entry name" value="Ppm1/Ppm2/Tcmp"/>
</dbReference>
<name>A0ABM9NHD0_9GAMM</name>
<dbReference type="RefSeq" id="WP_348759548.1">
    <property type="nucleotide sequence ID" value="NZ_OZ026884.1"/>
</dbReference>
<organism evidence="3 4">
    <name type="scientific">Candidatus Methylocalor cossyra</name>
    <dbReference type="NCBI Taxonomy" id="3108543"/>
    <lineage>
        <taxon>Bacteria</taxon>
        <taxon>Pseudomonadati</taxon>
        <taxon>Pseudomonadota</taxon>
        <taxon>Gammaproteobacteria</taxon>
        <taxon>Methylococcales</taxon>
        <taxon>Methylococcaceae</taxon>
        <taxon>Candidatus Methylocalor</taxon>
    </lineage>
</organism>
<gene>
    <name evidence="3" type="ORF">MECH1_V1_1255</name>
</gene>
<evidence type="ECO:0000313" key="4">
    <source>
        <dbReference type="Proteomes" id="UP001497493"/>
    </source>
</evidence>
<protein>
    <submittedName>
        <fullName evidence="3">S-adenosyl-L-methionine-dependent methyltransferase</fullName>
        <ecNumber evidence="3">2.1.1.-</ecNumber>
    </submittedName>
</protein>
<dbReference type="EC" id="2.1.1.-" evidence="3"/>